<sequence>MKRCLGQKRSGVGHKPGSVPCEQGHDHSSRLWIAPKLKQPTRSQCGPHLREPIWSCSEWGLPCRVPLPDARCALTAPFHPYLCYLNSHRRYTLCCTGRGLTPPRRYLAPCPMEPGLSSP</sequence>
<evidence type="ECO:0000256" key="1">
    <source>
        <dbReference type="SAM" id="MobiDB-lite"/>
    </source>
</evidence>
<proteinExistence type="predicted"/>
<gene>
    <name evidence="2" type="ORF">RED65_03040</name>
</gene>
<keyword evidence="3" id="KW-1185">Reference proteome</keyword>
<evidence type="ECO:0000313" key="3">
    <source>
        <dbReference type="Proteomes" id="UP000004263"/>
    </source>
</evidence>
<name>Q1MYB0_9GAMM</name>
<evidence type="ECO:0000313" key="2">
    <source>
        <dbReference type="EMBL" id="EAT10957.1"/>
    </source>
</evidence>
<comment type="caution">
    <text evidence="2">The sequence shown here is derived from an EMBL/GenBank/DDBJ whole genome shotgun (WGS) entry which is preliminary data.</text>
</comment>
<organism evidence="2 3">
    <name type="scientific">Bermanella marisrubri</name>
    <dbReference type="NCBI Taxonomy" id="207949"/>
    <lineage>
        <taxon>Bacteria</taxon>
        <taxon>Pseudomonadati</taxon>
        <taxon>Pseudomonadota</taxon>
        <taxon>Gammaproteobacteria</taxon>
        <taxon>Oceanospirillales</taxon>
        <taxon>Oceanospirillaceae</taxon>
        <taxon>Bermanella</taxon>
    </lineage>
</organism>
<dbReference type="AntiFam" id="ANF00042">
    <property type="entry name" value="Antisense to RNaseP"/>
</dbReference>
<reference evidence="2 3" key="1">
    <citation type="submission" date="2006-03" db="EMBL/GenBank/DDBJ databases">
        <authorList>
            <person name="Pinhassi J."/>
            <person name="Pedros-Alio C."/>
            <person name="Ferriera S."/>
            <person name="Johnson J."/>
            <person name="Kravitz S."/>
            <person name="Halpern A."/>
            <person name="Remington K."/>
            <person name="Beeson K."/>
            <person name="Tran B."/>
            <person name="Rogers Y.-H."/>
            <person name="Friedman R."/>
            <person name="Venter J.C."/>
        </authorList>
    </citation>
    <scope>NUCLEOTIDE SEQUENCE [LARGE SCALE GENOMIC DNA]</scope>
    <source>
        <strain evidence="2 3">RED65</strain>
    </source>
</reference>
<dbReference type="EMBL" id="AAQH01000027">
    <property type="protein sequence ID" value="EAT10957.1"/>
    <property type="molecule type" value="Genomic_DNA"/>
</dbReference>
<dbReference type="HOGENOM" id="CLU_117560_0_0_6"/>
<dbReference type="STRING" id="207949.RED65_03040"/>
<dbReference type="Proteomes" id="UP000004263">
    <property type="component" value="Unassembled WGS sequence"/>
</dbReference>
<feature type="region of interest" description="Disordered" evidence="1">
    <location>
        <begin position="1"/>
        <end position="26"/>
    </location>
</feature>
<protein>
    <submittedName>
        <fullName evidence="2">Uncharacterized protein</fullName>
    </submittedName>
</protein>
<accession>Q1MYB0</accession>
<dbReference type="AntiFam" id="ANF00041">
    <property type="entry name" value="Antisense to RNaseP"/>
</dbReference>
<dbReference type="AlphaFoldDB" id="Q1MYB0"/>